<proteinExistence type="predicted"/>
<evidence type="ECO:0000313" key="5">
    <source>
        <dbReference type="Proteomes" id="UP000800092"/>
    </source>
</evidence>
<feature type="region of interest" description="Disordered" evidence="3">
    <location>
        <begin position="1"/>
        <end position="31"/>
    </location>
</feature>
<dbReference type="GO" id="GO:0003700">
    <property type="term" value="F:DNA-binding transcription factor activity"/>
    <property type="evidence" value="ECO:0007669"/>
    <property type="project" value="TreeGrafter"/>
</dbReference>
<dbReference type="InterPro" id="IPR021858">
    <property type="entry name" value="Fun_TF"/>
</dbReference>
<gene>
    <name evidence="4" type="ORF">EV356DRAFT_187826</name>
</gene>
<accession>A0A6A6H773</accession>
<dbReference type="AlphaFoldDB" id="A0A6A6H773"/>
<dbReference type="EMBL" id="ML991803">
    <property type="protein sequence ID" value="KAF2233797.1"/>
    <property type="molecule type" value="Genomic_DNA"/>
</dbReference>
<name>A0A6A6H773_VIRVR</name>
<sequence>MLSAPFQLAESGPNGQIKQTGGEERWETPPSIDSGRIDTIANIPVLSEPTWTPRQPLNSELDQDVYYEAGITENGPEESFHLPPQETVFNSKVQDDTLVGPPQPYELTSPSGTPRVVARHDEGRRRDLLRPILLRHFVDHLAQWFDLCDPYRHYESVVPQQARTCPPLMNAILCVSAKHLSKTSHGKVIQQNYDVPAFSDEHAVYFHTRGIKALMELTADPVEIRNEDLLAATILFRWHEEVDAPPHISNNDNDLFLRIMNRFITEQFVTVPCSSRTTSPSLYPRTPNNEASVTEIPSLAANSSSSFIPGHLGPRPDGLRQASFWIAMRQEIYNSFLKQRSFRLPISHCSEFRSFAPAEDAVWANRLIVFCADCIEFFYGSTEIQGDAKTTLRPEDHPFDPGRQSWTKLKELEAEWEQRLPPSFAPIYIGAPNSSRSVIFPGYWYLSDCHVTGLQHLELARILLAIHNPARFRVGLGLVADLKELNSTMQNIVRKLCGMALGNQGLPPAIATTCLGIATCGDHFADRQEQEALLAILNLSEHDHGWPFGKTAERLKTAWGWNG</sequence>
<keyword evidence="5" id="KW-1185">Reference proteome</keyword>
<evidence type="ECO:0000313" key="4">
    <source>
        <dbReference type="EMBL" id="KAF2233797.1"/>
    </source>
</evidence>
<evidence type="ECO:0008006" key="6">
    <source>
        <dbReference type="Google" id="ProtNLM"/>
    </source>
</evidence>
<reference evidence="4" key="1">
    <citation type="journal article" date="2020" name="Stud. Mycol.">
        <title>101 Dothideomycetes genomes: a test case for predicting lifestyles and emergence of pathogens.</title>
        <authorList>
            <person name="Haridas S."/>
            <person name="Albert R."/>
            <person name="Binder M."/>
            <person name="Bloem J."/>
            <person name="Labutti K."/>
            <person name="Salamov A."/>
            <person name="Andreopoulos B."/>
            <person name="Baker S."/>
            <person name="Barry K."/>
            <person name="Bills G."/>
            <person name="Bluhm B."/>
            <person name="Cannon C."/>
            <person name="Castanera R."/>
            <person name="Culley D."/>
            <person name="Daum C."/>
            <person name="Ezra D."/>
            <person name="Gonzalez J."/>
            <person name="Henrissat B."/>
            <person name="Kuo A."/>
            <person name="Liang C."/>
            <person name="Lipzen A."/>
            <person name="Lutzoni F."/>
            <person name="Magnuson J."/>
            <person name="Mondo S."/>
            <person name="Nolan M."/>
            <person name="Ohm R."/>
            <person name="Pangilinan J."/>
            <person name="Park H.-J."/>
            <person name="Ramirez L."/>
            <person name="Alfaro M."/>
            <person name="Sun H."/>
            <person name="Tritt A."/>
            <person name="Yoshinaga Y."/>
            <person name="Zwiers L.-H."/>
            <person name="Turgeon B."/>
            <person name="Goodwin S."/>
            <person name="Spatafora J."/>
            <person name="Crous P."/>
            <person name="Grigoriev I."/>
        </authorList>
    </citation>
    <scope>NUCLEOTIDE SEQUENCE</scope>
    <source>
        <strain evidence="4">Tuck. ex Michener</strain>
    </source>
</reference>
<comment type="subcellular location">
    <subcellularLocation>
        <location evidence="1">Nucleus</location>
    </subcellularLocation>
</comment>
<dbReference type="PANTHER" id="PTHR37534:SF2">
    <property type="entry name" value="N-ACETYLTRANSFERASE DOMAIN-CONTAINING PROTEIN"/>
    <property type="match status" value="1"/>
</dbReference>
<evidence type="ECO:0000256" key="1">
    <source>
        <dbReference type="ARBA" id="ARBA00004123"/>
    </source>
</evidence>
<dbReference type="Pfam" id="PF11951">
    <property type="entry name" value="Fungal_trans_2"/>
    <property type="match status" value="1"/>
</dbReference>
<evidence type="ECO:0000256" key="3">
    <source>
        <dbReference type="SAM" id="MobiDB-lite"/>
    </source>
</evidence>
<dbReference type="GO" id="GO:0000976">
    <property type="term" value="F:transcription cis-regulatory region binding"/>
    <property type="evidence" value="ECO:0007669"/>
    <property type="project" value="TreeGrafter"/>
</dbReference>
<dbReference type="PANTHER" id="PTHR37534">
    <property type="entry name" value="TRANSCRIPTIONAL ACTIVATOR PROTEIN UGA3"/>
    <property type="match status" value="1"/>
</dbReference>
<protein>
    <recommendedName>
        <fullName evidence="6">ARCA protein</fullName>
    </recommendedName>
</protein>
<organism evidence="4 5">
    <name type="scientific">Viridothelium virens</name>
    <name type="common">Speckled blister lichen</name>
    <name type="synonym">Trypethelium virens</name>
    <dbReference type="NCBI Taxonomy" id="1048519"/>
    <lineage>
        <taxon>Eukaryota</taxon>
        <taxon>Fungi</taxon>
        <taxon>Dikarya</taxon>
        <taxon>Ascomycota</taxon>
        <taxon>Pezizomycotina</taxon>
        <taxon>Dothideomycetes</taxon>
        <taxon>Dothideomycetes incertae sedis</taxon>
        <taxon>Trypetheliales</taxon>
        <taxon>Trypetheliaceae</taxon>
        <taxon>Viridothelium</taxon>
    </lineage>
</organism>
<dbReference type="GO" id="GO:0005634">
    <property type="term" value="C:nucleus"/>
    <property type="evidence" value="ECO:0007669"/>
    <property type="project" value="UniProtKB-SubCell"/>
</dbReference>
<evidence type="ECO:0000256" key="2">
    <source>
        <dbReference type="ARBA" id="ARBA00023242"/>
    </source>
</evidence>
<keyword evidence="2" id="KW-0539">Nucleus</keyword>
<dbReference type="GO" id="GO:0045944">
    <property type="term" value="P:positive regulation of transcription by RNA polymerase II"/>
    <property type="evidence" value="ECO:0007669"/>
    <property type="project" value="TreeGrafter"/>
</dbReference>
<dbReference type="OrthoDB" id="407832at2759"/>
<dbReference type="Proteomes" id="UP000800092">
    <property type="component" value="Unassembled WGS sequence"/>
</dbReference>